<sequence length="44" mass="4826">MRMIVQLISAYVAWLSKELLVTPDLITKDRRGNLPPPSGGIGAF</sequence>
<dbReference type="RefSeq" id="WP_281261263.1">
    <property type="nucleotide sequence ID" value="NZ_PQFZ01000007.1"/>
</dbReference>
<keyword evidence="2" id="KW-1185">Reference proteome</keyword>
<comment type="caution">
    <text evidence="1">The sequence shown here is derived from an EMBL/GenBank/DDBJ whole genome shotgun (WGS) entry which is preliminary data.</text>
</comment>
<proteinExistence type="predicted"/>
<organism evidence="1 2">
    <name type="scientific">Bosea psychrotolerans</name>
    <dbReference type="NCBI Taxonomy" id="1871628"/>
    <lineage>
        <taxon>Bacteria</taxon>
        <taxon>Pseudomonadati</taxon>
        <taxon>Pseudomonadota</taxon>
        <taxon>Alphaproteobacteria</taxon>
        <taxon>Hyphomicrobiales</taxon>
        <taxon>Boseaceae</taxon>
        <taxon>Bosea</taxon>
    </lineage>
</organism>
<gene>
    <name evidence="1" type="ORF">CYD53_107123</name>
</gene>
<accession>A0A2S4M9D1</accession>
<protein>
    <submittedName>
        <fullName evidence="1">Uncharacterized protein</fullName>
    </submittedName>
</protein>
<dbReference type="AlphaFoldDB" id="A0A2S4M9D1"/>
<dbReference type="Proteomes" id="UP000236919">
    <property type="component" value="Unassembled WGS sequence"/>
</dbReference>
<name>A0A2S4M9D1_9HYPH</name>
<reference evidence="1 2" key="1">
    <citation type="submission" date="2018-01" db="EMBL/GenBank/DDBJ databases">
        <title>Genomic Encyclopedia of Type Strains, Phase III (KMG-III): the genomes of soil and plant-associated and newly described type strains.</title>
        <authorList>
            <person name="Whitman W."/>
        </authorList>
    </citation>
    <scope>NUCLEOTIDE SEQUENCE [LARGE SCALE GENOMIC DNA]</scope>
    <source>
        <strain evidence="1 2">1131</strain>
    </source>
</reference>
<evidence type="ECO:0000313" key="1">
    <source>
        <dbReference type="EMBL" id="POR51340.1"/>
    </source>
</evidence>
<dbReference type="EMBL" id="PQFZ01000007">
    <property type="protein sequence ID" value="POR51340.1"/>
    <property type="molecule type" value="Genomic_DNA"/>
</dbReference>
<evidence type="ECO:0000313" key="2">
    <source>
        <dbReference type="Proteomes" id="UP000236919"/>
    </source>
</evidence>